<proteinExistence type="predicted"/>
<reference evidence="2" key="1">
    <citation type="journal article" date="2023" name="Front. Plant Sci.">
        <title>Chromosomal-level genome assembly of Melastoma candidum provides insights into trichome evolution.</title>
        <authorList>
            <person name="Zhong Y."/>
            <person name="Wu W."/>
            <person name="Sun C."/>
            <person name="Zou P."/>
            <person name="Liu Y."/>
            <person name="Dai S."/>
            <person name="Zhou R."/>
        </authorList>
    </citation>
    <scope>NUCLEOTIDE SEQUENCE [LARGE SCALE GENOMIC DNA]</scope>
</reference>
<evidence type="ECO:0000313" key="1">
    <source>
        <dbReference type="EMBL" id="KAI4375577.1"/>
    </source>
</evidence>
<gene>
    <name evidence="1" type="ORF">MLD38_013431</name>
</gene>
<name>A0ACB9RI11_9MYRT</name>
<organism evidence="1 2">
    <name type="scientific">Melastoma candidum</name>
    <dbReference type="NCBI Taxonomy" id="119954"/>
    <lineage>
        <taxon>Eukaryota</taxon>
        <taxon>Viridiplantae</taxon>
        <taxon>Streptophyta</taxon>
        <taxon>Embryophyta</taxon>
        <taxon>Tracheophyta</taxon>
        <taxon>Spermatophyta</taxon>
        <taxon>Magnoliopsida</taxon>
        <taxon>eudicotyledons</taxon>
        <taxon>Gunneridae</taxon>
        <taxon>Pentapetalae</taxon>
        <taxon>rosids</taxon>
        <taxon>malvids</taxon>
        <taxon>Myrtales</taxon>
        <taxon>Melastomataceae</taxon>
        <taxon>Melastomatoideae</taxon>
        <taxon>Melastomateae</taxon>
        <taxon>Melastoma</taxon>
    </lineage>
</organism>
<protein>
    <submittedName>
        <fullName evidence="1">Uncharacterized protein</fullName>
    </submittedName>
</protein>
<keyword evidence="2" id="KW-1185">Reference proteome</keyword>
<sequence length="116" mass="12214">MSPPPAAFGVRLHPKNPHSVPSTAEMAFSSVSPSSSSSSSAAAASIYSSSSFLSPANFPSSWVSNVSVPAKRVGTLRCISVEAKTAYKTKVSRKANMAKLQAGLFPEIARRRHAHL</sequence>
<dbReference type="EMBL" id="CM042883">
    <property type="protein sequence ID" value="KAI4375577.1"/>
    <property type="molecule type" value="Genomic_DNA"/>
</dbReference>
<accession>A0ACB9RI11</accession>
<dbReference type="Proteomes" id="UP001057402">
    <property type="component" value="Chromosome 4"/>
</dbReference>
<evidence type="ECO:0000313" key="2">
    <source>
        <dbReference type="Proteomes" id="UP001057402"/>
    </source>
</evidence>
<comment type="caution">
    <text evidence="1">The sequence shown here is derived from an EMBL/GenBank/DDBJ whole genome shotgun (WGS) entry which is preliminary data.</text>
</comment>